<dbReference type="AlphaFoldDB" id="A0A852S9P2"/>
<dbReference type="InterPro" id="IPR010982">
    <property type="entry name" value="Lambda_DNA-bd_dom_sf"/>
</dbReference>
<dbReference type="SUPFAM" id="SSF47413">
    <property type="entry name" value="lambda repressor-like DNA-binding domains"/>
    <property type="match status" value="1"/>
</dbReference>
<accession>A0A852S9P2</accession>
<keyword evidence="3" id="KW-1185">Reference proteome</keyword>
<name>A0A852S9P2_9MICO</name>
<comment type="caution">
    <text evidence="2">The sequence shown here is derived from an EMBL/GenBank/DDBJ whole genome shotgun (WGS) entry which is preliminary data.</text>
</comment>
<gene>
    <name evidence="2" type="ORF">BJ984_001096</name>
</gene>
<evidence type="ECO:0000313" key="2">
    <source>
        <dbReference type="EMBL" id="NYD69938.1"/>
    </source>
</evidence>
<dbReference type="CDD" id="cd00093">
    <property type="entry name" value="HTH_XRE"/>
    <property type="match status" value="1"/>
</dbReference>
<dbReference type="RefSeq" id="WP_271206412.1">
    <property type="nucleotide sequence ID" value="NZ_BSEW01000001.1"/>
</dbReference>
<dbReference type="EMBL" id="JACCBM010000001">
    <property type="protein sequence ID" value="NYD69938.1"/>
    <property type="molecule type" value="Genomic_DNA"/>
</dbReference>
<protein>
    <submittedName>
        <fullName evidence="2">Transcriptional regulator with XRE-family HTH domain</fullName>
    </submittedName>
</protein>
<dbReference type="PROSITE" id="PS50943">
    <property type="entry name" value="HTH_CROC1"/>
    <property type="match status" value="1"/>
</dbReference>
<evidence type="ECO:0000313" key="3">
    <source>
        <dbReference type="Proteomes" id="UP000549913"/>
    </source>
</evidence>
<dbReference type="Gene3D" id="1.10.260.40">
    <property type="entry name" value="lambda repressor-like DNA-binding domains"/>
    <property type="match status" value="1"/>
</dbReference>
<dbReference type="Pfam" id="PF01381">
    <property type="entry name" value="HTH_3"/>
    <property type="match status" value="1"/>
</dbReference>
<feature type="domain" description="HTH cro/C1-type" evidence="1">
    <location>
        <begin position="20"/>
        <end position="73"/>
    </location>
</feature>
<dbReference type="InterPro" id="IPR001387">
    <property type="entry name" value="Cro/C1-type_HTH"/>
</dbReference>
<proteinExistence type="predicted"/>
<organism evidence="2 3">
    <name type="scientific">Herbiconiux flava</name>
    <dbReference type="NCBI Taxonomy" id="881268"/>
    <lineage>
        <taxon>Bacteria</taxon>
        <taxon>Bacillati</taxon>
        <taxon>Actinomycetota</taxon>
        <taxon>Actinomycetes</taxon>
        <taxon>Micrococcales</taxon>
        <taxon>Microbacteriaceae</taxon>
        <taxon>Herbiconiux</taxon>
    </lineage>
</organism>
<sequence length="99" mass="10497">MARPVPLRVTRSAAEIGENLAAWRKLQSITSAQLAERAGISRSTLSKIEHGDPGVGLGSVLAVSRALGVLDALVEASDPYRTDLGRARADEALPIRVRP</sequence>
<dbReference type="GO" id="GO:0003677">
    <property type="term" value="F:DNA binding"/>
    <property type="evidence" value="ECO:0007669"/>
    <property type="project" value="InterPro"/>
</dbReference>
<reference evidence="2 3" key="1">
    <citation type="submission" date="2020-07" db="EMBL/GenBank/DDBJ databases">
        <title>Sequencing the genomes of 1000 actinobacteria strains.</title>
        <authorList>
            <person name="Klenk H.-P."/>
        </authorList>
    </citation>
    <scope>NUCLEOTIDE SEQUENCE [LARGE SCALE GENOMIC DNA]</scope>
    <source>
        <strain evidence="2 3">DSM 26474</strain>
    </source>
</reference>
<dbReference type="Proteomes" id="UP000549913">
    <property type="component" value="Unassembled WGS sequence"/>
</dbReference>
<dbReference type="SMART" id="SM00530">
    <property type="entry name" value="HTH_XRE"/>
    <property type="match status" value="1"/>
</dbReference>
<evidence type="ECO:0000259" key="1">
    <source>
        <dbReference type="PROSITE" id="PS50943"/>
    </source>
</evidence>